<keyword evidence="1" id="KW-1133">Transmembrane helix</keyword>
<keyword evidence="3" id="KW-1185">Reference proteome</keyword>
<keyword evidence="1" id="KW-0472">Membrane</keyword>
<dbReference type="RefSeq" id="WP_012831151.1">
    <property type="nucleotide sequence ID" value="NC_013440.1"/>
</dbReference>
<organism evidence="2 3">
    <name type="scientific">Haliangium ochraceum (strain DSM 14365 / JCM 11303 / SMP-2)</name>
    <dbReference type="NCBI Taxonomy" id="502025"/>
    <lineage>
        <taxon>Bacteria</taxon>
        <taxon>Pseudomonadati</taxon>
        <taxon>Myxococcota</taxon>
        <taxon>Polyangia</taxon>
        <taxon>Haliangiales</taxon>
        <taxon>Kofleriaceae</taxon>
        <taxon>Haliangium</taxon>
    </lineage>
</organism>
<dbReference type="HOGENOM" id="CLU_2601204_0_0_7"/>
<reference evidence="2 3" key="1">
    <citation type="journal article" date="2010" name="Stand. Genomic Sci.">
        <title>Complete genome sequence of Haliangium ochraceum type strain (SMP-2).</title>
        <authorList>
            <consortium name="US DOE Joint Genome Institute (JGI-PGF)"/>
            <person name="Ivanova N."/>
            <person name="Daum C."/>
            <person name="Lang E."/>
            <person name="Abt B."/>
            <person name="Kopitz M."/>
            <person name="Saunders E."/>
            <person name="Lapidus A."/>
            <person name="Lucas S."/>
            <person name="Glavina Del Rio T."/>
            <person name="Nolan M."/>
            <person name="Tice H."/>
            <person name="Copeland A."/>
            <person name="Cheng J.F."/>
            <person name="Chen F."/>
            <person name="Bruce D."/>
            <person name="Goodwin L."/>
            <person name="Pitluck S."/>
            <person name="Mavromatis K."/>
            <person name="Pati A."/>
            <person name="Mikhailova N."/>
            <person name="Chen A."/>
            <person name="Palaniappan K."/>
            <person name="Land M."/>
            <person name="Hauser L."/>
            <person name="Chang Y.J."/>
            <person name="Jeffries C.D."/>
            <person name="Detter J.C."/>
            <person name="Brettin T."/>
            <person name="Rohde M."/>
            <person name="Goker M."/>
            <person name="Bristow J."/>
            <person name="Markowitz V."/>
            <person name="Eisen J.A."/>
            <person name="Hugenholtz P."/>
            <person name="Kyrpides N.C."/>
            <person name="Klenk H.P."/>
        </authorList>
    </citation>
    <scope>NUCLEOTIDE SEQUENCE [LARGE SCALE GENOMIC DNA]</scope>
    <source>
        <strain evidence="3">DSM 14365 / CIP 107738 / JCM 11303 / AJ 13395 / SMP-2</strain>
    </source>
</reference>
<dbReference type="KEGG" id="hoh:Hoch_6084"/>
<name>D0LL63_HALO1</name>
<dbReference type="Proteomes" id="UP000001880">
    <property type="component" value="Chromosome"/>
</dbReference>
<keyword evidence="1" id="KW-0812">Transmembrane</keyword>
<sequence length="79" mass="8286">MSTTRIDTVLNRQKQNLITDAVVALLVAAAILFYVVGLGATPSVRAANAATAPAPKLTLIEAPIEQSPVCAYDAQTWSC</sequence>
<evidence type="ECO:0000313" key="3">
    <source>
        <dbReference type="Proteomes" id="UP000001880"/>
    </source>
</evidence>
<feature type="transmembrane region" description="Helical" evidence="1">
    <location>
        <begin position="21"/>
        <end position="40"/>
    </location>
</feature>
<gene>
    <name evidence="2" type="ordered locus">Hoch_6084</name>
</gene>
<proteinExistence type="predicted"/>
<accession>D0LL63</accession>
<dbReference type="AlphaFoldDB" id="D0LL63"/>
<evidence type="ECO:0000313" key="2">
    <source>
        <dbReference type="EMBL" id="ACY18559.1"/>
    </source>
</evidence>
<protein>
    <submittedName>
        <fullName evidence="2">Uncharacterized protein</fullName>
    </submittedName>
</protein>
<evidence type="ECO:0000256" key="1">
    <source>
        <dbReference type="SAM" id="Phobius"/>
    </source>
</evidence>
<dbReference type="EMBL" id="CP001804">
    <property type="protein sequence ID" value="ACY18559.1"/>
    <property type="molecule type" value="Genomic_DNA"/>
</dbReference>